<organism evidence="10 11">
    <name type="scientific">Cyclocybe aegerita</name>
    <name type="common">Black poplar mushroom</name>
    <name type="synonym">Agrocybe aegerita</name>
    <dbReference type="NCBI Taxonomy" id="1973307"/>
    <lineage>
        <taxon>Eukaryota</taxon>
        <taxon>Fungi</taxon>
        <taxon>Dikarya</taxon>
        <taxon>Basidiomycota</taxon>
        <taxon>Agaricomycotina</taxon>
        <taxon>Agaricomycetes</taxon>
        <taxon>Agaricomycetidae</taxon>
        <taxon>Agaricales</taxon>
        <taxon>Agaricineae</taxon>
        <taxon>Bolbitiaceae</taxon>
        <taxon>Cyclocybe</taxon>
    </lineage>
</organism>
<keyword evidence="7 9" id="KW-0503">Monooxygenase</keyword>
<evidence type="ECO:0008006" key="12">
    <source>
        <dbReference type="Google" id="ProtNLM"/>
    </source>
</evidence>
<comment type="cofactor">
    <cofactor evidence="1 8">
        <name>heme</name>
        <dbReference type="ChEBI" id="CHEBI:30413"/>
    </cofactor>
</comment>
<keyword evidence="4 8" id="KW-0479">Metal-binding</keyword>
<protein>
    <recommendedName>
        <fullName evidence="12">Cytochrome P450</fullName>
    </recommendedName>
</protein>
<evidence type="ECO:0000256" key="2">
    <source>
        <dbReference type="ARBA" id="ARBA00010617"/>
    </source>
</evidence>
<dbReference type="InterPro" id="IPR047146">
    <property type="entry name" value="Cyt_P450_E_CYP52_fungi"/>
</dbReference>
<dbReference type="GO" id="GO:0005506">
    <property type="term" value="F:iron ion binding"/>
    <property type="evidence" value="ECO:0007669"/>
    <property type="project" value="InterPro"/>
</dbReference>
<dbReference type="GO" id="GO:0016705">
    <property type="term" value="F:oxidoreductase activity, acting on paired donors, with incorporation or reduction of molecular oxygen"/>
    <property type="evidence" value="ECO:0007669"/>
    <property type="project" value="InterPro"/>
</dbReference>
<dbReference type="SUPFAM" id="SSF48264">
    <property type="entry name" value="Cytochrome P450"/>
    <property type="match status" value="1"/>
</dbReference>
<dbReference type="PANTHER" id="PTHR24287:SF1">
    <property type="entry name" value="P450, PUTATIVE (EUROFUNG)-RELATED"/>
    <property type="match status" value="1"/>
</dbReference>
<reference evidence="10 11" key="1">
    <citation type="submission" date="2020-01" db="EMBL/GenBank/DDBJ databases">
        <authorList>
            <person name="Gupta K D."/>
        </authorList>
    </citation>
    <scope>NUCLEOTIDE SEQUENCE [LARGE SCALE GENOMIC DNA]</scope>
</reference>
<dbReference type="GO" id="GO:0020037">
    <property type="term" value="F:heme binding"/>
    <property type="evidence" value="ECO:0007669"/>
    <property type="project" value="InterPro"/>
</dbReference>
<dbReference type="InterPro" id="IPR001128">
    <property type="entry name" value="Cyt_P450"/>
</dbReference>
<dbReference type="Gene3D" id="1.10.630.10">
    <property type="entry name" value="Cytochrome P450"/>
    <property type="match status" value="1"/>
</dbReference>
<evidence type="ECO:0000313" key="11">
    <source>
        <dbReference type="Proteomes" id="UP000467700"/>
    </source>
</evidence>
<dbReference type="PRINTS" id="PR00463">
    <property type="entry name" value="EP450I"/>
</dbReference>
<comment type="similarity">
    <text evidence="2 9">Belongs to the cytochrome P450 family.</text>
</comment>
<keyword evidence="11" id="KW-1185">Reference proteome</keyword>
<gene>
    <name evidence="10" type="ORF">AAE3_LOCUS11375</name>
</gene>
<evidence type="ECO:0000256" key="9">
    <source>
        <dbReference type="RuleBase" id="RU000461"/>
    </source>
</evidence>
<keyword evidence="6 8" id="KW-0408">Iron</keyword>
<name>A0A8S0VTW5_CYCAE</name>
<accession>A0A8S0VTW5</accession>
<dbReference type="EMBL" id="CACVBS010000075">
    <property type="protein sequence ID" value="CAA7269189.1"/>
    <property type="molecule type" value="Genomic_DNA"/>
</dbReference>
<evidence type="ECO:0000313" key="10">
    <source>
        <dbReference type="EMBL" id="CAA7269189.1"/>
    </source>
</evidence>
<sequence length="508" mass="58284">MVQESPLSVIPKFAASQRAGYPGDILRDWAKEYGPAYRLDLFTTTPLITMEPEHIKAILTSQFDIFEKGALLASQLRSLIGEGVFNSDGELWKFHRSMTRPFFTRERITNFEIFDRVCHSALSQAKERMVEGFPIDFQDLVSRFALDVSTVYLMGHDVESTLVGLPYPPSEAHRNPPAHYTHPSTTLTDALAEAQEITNSRIAYGAEWPLAEFWGDAVKPYKKIIDDVVEPFVKRALEKRQKELEGKENDGSGDMTFLEHLVTHVQDPVLLKDELINMLIAGRDTAMSFLTFAIYMLTQHPEVERRLHQEISQVVGILNARPTDEMIRDLQYMRAFLNEVLRLYPSVPMNFRMAKTDTIFPACREGEQPIFVPKDTTCIYHIINMHRRTDLWGPDALTFDPDRFLDERYQKYLAPNPYIFCPFNAGPRICIGQQLAYNEASVFLVRLLQRFTGFTLDEKVTTKPPTEWASCEGLKGTDKIRFTSHLTMFVPGGLWIRMTELEDNEHEA</sequence>
<evidence type="ECO:0000256" key="4">
    <source>
        <dbReference type="ARBA" id="ARBA00022723"/>
    </source>
</evidence>
<dbReference type="InterPro" id="IPR036396">
    <property type="entry name" value="Cyt_P450_sf"/>
</dbReference>
<feature type="binding site" description="axial binding residue" evidence="8">
    <location>
        <position position="430"/>
    </location>
    <ligand>
        <name>heme</name>
        <dbReference type="ChEBI" id="CHEBI:30413"/>
    </ligand>
    <ligandPart>
        <name>Fe</name>
        <dbReference type="ChEBI" id="CHEBI:18248"/>
    </ligandPart>
</feature>
<dbReference type="OrthoDB" id="1470350at2759"/>
<evidence type="ECO:0000256" key="5">
    <source>
        <dbReference type="ARBA" id="ARBA00023002"/>
    </source>
</evidence>
<evidence type="ECO:0000256" key="8">
    <source>
        <dbReference type="PIRSR" id="PIRSR602401-1"/>
    </source>
</evidence>
<comment type="caution">
    <text evidence="10">The sequence shown here is derived from an EMBL/GenBank/DDBJ whole genome shotgun (WGS) entry which is preliminary data.</text>
</comment>
<dbReference type="InterPro" id="IPR002401">
    <property type="entry name" value="Cyt_P450_E_grp-I"/>
</dbReference>
<evidence type="ECO:0000256" key="6">
    <source>
        <dbReference type="ARBA" id="ARBA00023004"/>
    </source>
</evidence>
<keyword evidence="5 9" id="KW-0560">Oxidoreductase</keyword>
<dbReference type="InterPro" id="IPR017972">
    <property type="entry name" value="Cyt_P450_CS"/>
</dbReference>
<dbReference type="PROSITE" id="PS00086">
    <property type="entry name" value="CYTOCHROME_P450"/>
    <property type="match status" value="1"/>
</dbReference>
<evidence type="ECO:0000256" key="7">
    <source>
        <dbReference type="ARBA" id="ARBA00023033"/>
    </source>
</evidence>
<evidence type="ECO:0000256" key="3">
    <source>
        <dbReference type="ARBA" id="ARBA00022617"/>
    </source>
</evidence>
<dbReference type="PANTHER" id="PTHR24287">
    <property type="entry name" value="P450, PUTATIVE (EUROFUNG)-RELATED"/>
    <property type="match status" value="1"/>
</dbReference>
<dbReference type="Pfam" id="PF00067">
    <property type="entry name" value="p450"/>
    <property type="match status" value="1"/>
</dbReference>
<dbReference type="PRINTS" id="PR00385">
    <property type="entry name" value="P450"/>
</dbReference>
<evidence type="ECO:0000256" key="1">
    <source>
        <dbReference type="ARBA" id="ARBA00001971"/>
    </source>
</evidence>
<proteinExistence type="inferred from homology"/>
<dbReference type="Proteomes" id="UP000467700">
    <property type="component" value="Unassembled WGS sequence"/>
</dbReference>
<keyword evidence="3 8" id="KW-0349">Heme</keyword>
<dbReference type="AlphaFoldDB" id="A0A8S0VTW5"/>
<dbReference type="GO" id="GO:0004497">
    <property type="term" value="F:monooxygenase activity"/>
    <property type="evidence" value="ECO:0007669"/>
    <property type="project" value="UniProtKB-KW"/>
</dbReference>